<dbReference type="Ensembl" id="ENSGGOT00000016743.3">
    <property type="protein sequence ID" value="ENSGGOP00000016282.3"/>
    <property type="gene ID" value="ENSGGOG00000016690.3"/>
</dbReference>
<evidence type="ECO:0000313" key="10">
    <source>
        <dbReference type="Ensembl" id="ENSGGOP00000016282.3"/>
    </source>
</evidence>
<dbReference type="eggNOG" id="ENOG502TM6M">
    <property type="taxonomic scope" value="Eukaryota"/>
</dbReference>
<dbReference type="OMA" id="MCPRHSP"/>
<dbReference type="GO" id="GO:0009897">
    <property type="term" value="C:external side of plasma membrane"/>
    <property type="evidence" value="ECO:0000318"/>
    <property type="project" value="GO_Central"/>
</dbReference>
<dbReference type="GeneTree" id="ENSGT01120000271825"/>
<evidence type="ECO:0000256" key="3">
    <source>
        <dbReference type="ARBA" id="ARBA00022729"/>
    </source>
</evidence>
<feature type="chain" id="PRO_5014145082" description="MHC class I-like antigen recognition-like domain-containing protein" evidence="8">
    <location>
        <begin position="29"/>
        <end position="393"/>
    </location>
</feature>
<dbReference type="EMBL" id="CABD030048422">
    <property type="status" value="NOT_ANNOTATED_CDS"/>
    <property type="molecule type" value="Genomic_DNA"/>
</dbReference>
<evidence type="ECO:0000256" key="7">
    <source>
        <dbReference type="ARBA" id="ARBA00054882"/>
    </source>
</evidence>
<dbReference type="GO" id="GO:0002486">
    <property type="term" value="P:antigen processing and presentation of endogenous peptide antigen via MHC class I via ER pathway, TAP-independent"/>
    <property type="evidence" value="ECO:0000318"/>
    <property type="project" value="GO_Central"/>
</dbReference>
<comment type="function">
    <text evidence="7">Binds and activates the KLRK1/NKG2D receptor, mediating natural killer cell cytotoxicity.</text>
</comment>
<dbReference type="STRING" id="9593.ENSGGOP00000016282"/>
<dbReference type="GO" id="GO:0001916">
    <property type="term" value="P:positive regulation of T cell mediated cytotoxicity"/>
    <property type="evidence" value="ECO:0000318"/>
    <property type="project" value="GO_Central"/>
</dbReference>
<reference evidence="10" key="4">
    <citation type="submission" date="2025-09" db="UniProtKB">
        <authorList>
            <consortium name="Ensembl"/>
        </authorList>
    </citation>
    <scope>IDENTIFICATION</scope>
</reference>
<dbReference type="FunCoup" id="G3RKL3">
    <property type="interactions" value="150"/>
</dbReference>
<reference evidence="10 11" key="2">
    <citation type="journal article" date="2012" name="Nature">
        <title>Insights into hominid evolution from the gorilla genome sequence.</title>
        <authorList>
            <person name="Scally A."/>
            <person name="Dutheil J.Y."/>
            <person name="Hillier L.W."/>
            <person name="Jordan G.E."/>
            <person name="Goodhead I."/>
            <person name="Herrero J."/>
            <person name="Hobolth A."/>
            <person name="Lappalainen T."/>
            <person name="Mailund T."/>
            <person name="Marques-Bonet T."/>
            <person name="McCarthy S."/>
            <person name="Montgomery S.H."/>
            <person name="Schwalie P.C."/>
            <person name="Tang Y.A."/>
            <person name="Ward M.C."/>
            <person name="Xue Y."/>
            <person name="Yngvadottir B."/>
            <person name="Alkan C."/>
            <person name="Andersen L.N."/>
            <person name="Ayub Q."/>
            <person name="Ball E.V."/>
            <person name="Beal K."/>
            <person name="Bradley B.J."/>
            <person name="Chen Y."/>
            <person name="Clee C.M."/>
            <person name="Fitzgerald S."/>
            <person name="Graves T.A."/>
            <person name="Gu Y."/>
            <person name="Heath P."/>
            <person name="Heger A."/>
            <person name="Karakoc E."/>
            <person name="Kolb-Kokocinski A."/>
            <person name="Laird G.K."/>
            <person name="Lunter G."/>
            <person name="Meader S."/>
            <person name="Mort M."/>
            <person name="Mullikin J.C."/>
            <person name="Munch K."/>
            <person name="O'Connor T.D."/>
            <person name="Phillips A.D."/>
            <person name="Prado-Martinez J."/>
            <person name="Rogers A.S."/>
            <person name="Sajjadian S."/>
            <person name="Schmidt D."/>
            <person name="Shaw K."/>
            <person name="Simpson J.T."/>
            <person name="Stenson P.D."/>
            <person name="Turner D.J."/>
            <person name="Vigilant L."/>
            <person name="Vilella A.J."/>
            <person name="Whitener W."/>
            <person name="Zhu B."/>
            <person name="Cooper D.N."/>
            <person name="de Jong P."/>
            <person name="Dermitzakis E.T."/>
            <person name="Eichler E.E."/>
            <person name="Flicek P."/>
            <person name="Goldman N."/>
            <person name="Mundy N.I."/>
            <person name="Ning Z."/>
            <person name="Odom D.T."/>
            <person name="Ponting C.P."/>
            <person name="Quail M.A."/>
            <person name="Ryder O.A."/>
            <person name="Searle S.M."/>
            <person name="Warren W.C."/>
            <person name="Wilson R.K."/>
            <person name="Schierup M.H."/>
            <person name="Rogers J."/>
            <person name="Tyler-Smith C."/>
            <person name="Durbin R."/>
        </authorList>
    </citation>
    <scope>NUCLEOTIDE SEQUENCE [LARGE SCALE GENOMIC DNA]</scope>
</reference>
<organism evidence="10 11">
    <name type="scientific">Gorilla gorilla gorilla</name>
    <name type="common">Western lowland gorilla</name>
    <dbReference type="NCBI Taxonomy" id="9595"/>
    <lineage>
        <taxon>Eukaryota</taxon>
        <taxon>Metazoa</taxon>
        <taxon>Chordata</taxon>
        <taxon>Craniata</taxon>
        <taxon>Vertebrata</taxon>
        <taxon>Euteleostomi</taxon>
        <taxon>Mammalia</taxon>
        <taxon>Eutheria</taxon>
        <taxon>Euarchontoglires</taxon>
        <taxon>Primates</taxon>
        <taxon>Haplorrhini</taxon>
        <taxon>Catarrhini</taxon>
        <taxon>Hominidae</taxon>
        <taxon>Gorilla</taxon>
    </lineage>
</organism>
<evidence type="ECO:0000259" key="9">
    <source>
        <dbReference type="Pfam" id="PF00129"/>
    </source>
</evidence>
<name>G3RKL3_GORGO</name>
<reference evidence="10" key="3">
    <citation type="submission" date="2025-08" db="UniProtKB">
        <authorList>
            <consortium name="Ensembl"/>
        </authorList>
    </citation>
    <scope>IDENTIFICATION</scope>
</reference>
<dbReference type="GO" id="GO:0002476">
    <property type="term" value="P:antigen processing and presentation of endogenous peptide antigen via MHC class Ib"/>
    <property type="evidence" value="ECO:0000318"/>
    <property type="project" value="GO_Central"/>
</dbReference>
<evidence type="ECO:0000313" key="11">
    <source>
        <dbReference type="Proteomes" id="UP000001519"/>
    </source>
</evidence>
<protein>
    <recommendedName>
        <fullName evidence="9">MHC class I-like antigen recognition-like domain-containing protein</fullName>
    </recommendedName>
</protein>
<reference evidence="11" key="1">
    <citation type="submission" date="2011-05" db="EMBL/GenBank/DDBJ databases">
        <title>Insights into the evolution of the great apes provided by the gorilla genome.</title>
        <authorList>
            <person name="Scally A."/>
        </authorList>
    </citation>
    <scope>NUCLEOTIDE SEQUENCE [LARGE SCALE GENOMIC DNA]</scope>
</reference>
<evidence type="ECO:0000256" key="6">
    <source>
        <dbReference type="ARBA" id="ARBA00023180"/>
    </source>
</evidence>
<evidence type="ECO:0000256" key="2">
    <source>
        <dbReference type="ARBA" id="ARBA00006909"/>
    </source>
</evidence>
<evidence type="ECO:0000256" key="8">
    <source>
        <dbReference type="SAM" id="SignalP"/>
    </source>
</evidence>
<accession>G3RKL3</accession>
<dbReference type="InterPro" id="IPR011161">
    <property type="entry name" value="MHC_I-like_Ag-recog"/>
</dbReference>
<dbReference type="Bgee" id="ENSGGOG00000016690">
    <property type="expression patterns" value="Expressed in testis and 1 other cell type or tissue"/>
</dbReference>
<evidence type="ECO:0000256" key="5">
    <source>
        <dbReference type="ARBA" id="ARBA00023157"/>
    </source>
</evidence>
<sequence length="393" mass="43405">VAAAASPAFLLRLPLLLLLSSWCRTGLADPHSLCYDITVIPEFRPGPRWCAVQGQVDKKTFLHYDCGNKRVIPISHLGKKLNVTKAWKAQNPVLREVVDMLTEQLLDIQLENYIPREPLTLQARMSCEQKAEGHSSGSWQFSFDGQISLLFDSEKRMWTTVHPGARKMKEMWENDKDAAMSFHYISMGDCTGWLEDFLMGMDSTLEPSAGAPPTMSSGTAQPRATATTLILCCLLIMCLLMCPRHSLTQSHGHHPQSLQPPPHPPLLHPTWLLRRVLWSDSYQIAKHPLSGGHVTRVTLPIIGDDSHSLPCPLALYTINNSAARYSEPLQSPYLDGSLGPAVFSSVSLSCVFISTISHLRTRREKPTGPVGLVPTTMSVIPEGGGWESLGTPN</sequence>
<dbReference type="Pfam" id="PF00129">
    <property type="entry name" value="MHC_I"/>
    <property type="match status" value="1"/>
</dbReference>
<keyword evidence="6" id="KW-0325">Glycoprotein</keyword>
<feature type="signal peptide" evidence="8">
    <location>
        <begin position="1"/>
        <end position="28"/>
    </location>
</feature>
<dbReference type="InterPro" id="IPR037055">
    <property type="entry name" value="MHC_I-like_Ag-recog_sf"/>
</dbReference>
<keyword evidence="11" id="KW-1185">Reference proteome</keyword>
<dbReference type="GO" id="GO:0005615">
    <property type="term" value="C:extracellular space"/>
    <property type="evidence" value="ECO:0000318"/>
    <property type="project" value="GO_Central"/>
</dbReference>
<comment type="similarity">
    <text evidence="2">Belongs to the MHC class I family.</text>
</comment>
<proteinExistence type="inferred from homology"/>
<evidence type="ECO:0000256" key="4">
    <source>
        <dbReference type="ARBA" id="ARBA00023136"/>
    </source>
</evidence>
<dbReference type="HOGENOM" id="CLU_1126719_0_0_1"/>
<dbReference type="PANTHER" id="PTHR16675:SF232">
    <property type="entry name" value="UL-16 BINDING PROTEIN 5"/>
    <property type="match status" value="1"/>
</dbReference>
<dbReference type="SUPFAM" id="SSF54452">
    <property type="entry name" value="MHC antigen-recognition domain"/>
    <property type="match status" value="1"/>
</dbReference>
<comment type="subcellular location">
    <subcellularLocation>
        <location evidence="1">Membrane</location>
    </subcellularLocation>
</comment>
<dbReference type="PANTHER" id="PTHR16675">
    <property type="entry name" value="MHC CLASS I-RELATED"/>
    <property type="match status" value="1"/>
</dbReference>
<dbReference type="GO" id="GO:0006955">
    <property type="term" value="P:immune response"/>
    <property type="evidence" value="ECO:0000318"/>
    <property type="project" value="GO_Central"/>
</dbReference>
<keyword evidence="4" id="KW-0472">Membrane</keyword>
<keyword evidence="3 8" id="KW-0732">Signal</keyword>
<dbReference type="InterPro" id="IPR050208">
    <property type="entry name" value="MHC_class-I_related"/>
</dbReference>
<dbReference type="InParanoid" id="G3RKL3"/>
<dbReference type="AlphaFoldDB" id="G3RKL3"/>
<keyword evidence="5" id="KW-1015">Disulfide bond</keyword>
<dbReference type="FunFam" id="3.30.500.10:FF:000004">
    <property type="entry name" value="Retinoic acid early-inducible protein 1-beta"/>
    <property type="match status" value="1"/>
</dbReference>
<feature type="domain" description="MHC class I-like antigen recognition-like" evidence="9">
    <location>
        <begin position="30"/>
        <end position="199"/>
    </location>
</feature>
<dbReference type="Proteomes" id="UP000001519">
    <property type="component" value="Chromosome 6"/>
</dbReference>
<evidence type="ECO:0000256" key="1">
    <source>
        <dbReference type="ARBA" id="ARBA00004370"/>
    </source>
</evidence>
<dbReference type="InterPro" id="IPR011162">
    <property type="entry name" value="MHC_I/II-like_Ag-recog"/>
</dbReference>
<dbReference type="Gene3D" id="3.30.500.10">
    <property type="entry name" value="MHC class I-like antigen recognition-like"/>
    <property type="match status" value="1"/>
</dbReference>